<evidence type="ECO:0000313" key="2">
    <source>
        <dbReference type="Proteomes" id="UP001163046"/>
    </source>
</evidence>
<accession>A0A9X0A4L3</accession>
<feature type="non-terminal residue" evidence="1">
    <location>
        <position position="1"/>
    </location>
</feature>
<dbReference type="OrthoDB" id="6019752at2759"/>
<name>A0A9X0A4L3_9CNID</name>
<evidence type="ECO:0000313" key="1">
    <source>
        <dbReference type="EMBL" id="KAJ7392963.1"/>
    </source>
</evidence>
<proteinExistence type="predicted"/>
<gene>
    <name evidence="1" type="ORF">OS493_008204</name>
</gene>
<protein>
    <submittedName>
        <fullName evidence="1">Uncharacterized protein</fullName>
    </submittedName>
</protein>
<reference evidence="1" key="1">
    <citation type="submission" date="2023-01" db="EMBL/GenBank/DDBJ databases">
        <title>Genome assembly of the deep-sea coral Lophelia pertusa.</title>
        <authorList>
            <person name="Herrera S."/>
            <person name="Cordes E."/>
        </authorList>
    </citation>
    <scope>NUCLEOTIDE SEQUENCE</scope>
    <source>
        <strain evidence="1">USNM1676648</strain>
        <tissue evidence="1">Polyp</tissue>
    </source>
</reference>
<dbReference type="EMBL" id="MU825399">
    <property type="protein sequence ID" value="KAJ7392963.1"/>
    <property type="molecule type" value="Genomic_DNA"/>
</dbReference>
<keyword evidence="2" id="KW-1185">Reference proteome</keyword>
<dbReference type="AlphaFoldDB" id="A0A9X0A4L3"/>
<comment type="caution">
    <text evidence="1">The sequence shown here is derived from an EMBL/GenBank/DDBJ whole genome shotgun (WGS) entry which is preliminary data.</text>
</comment>
<organism evidence="1 2">
    <name type="scientific">Desmophyllum pertusum</name>
    <dbReference type="NCBI Taxonomy" id="174260"/>
    <lineage>
        <taxon>Eukaryota</taxon>
        <taxon>Metazoa</taxon>
        <taxon>Cnidaria</taxon>
        <taxon>Anthozoa</taxon>
        <taxon>Hexacorallia</taxon>
        <taxon>Scleractinia</taxon>
        <taxon>Caryophylliina</taxon>
        <taxon>Caryophylliidae</taxon>
        <taxon>Desmophyllum</taxon>
    </lineage>
</organism>
<feature type="non-terminal residue" evidence="1">
    <location>
        <position position="64"/>
    </location>
</feature>
<dbReference type="Proteomes" id="UP001163046">
    <property type="component" value="Unassembled WGS sequence"/>
</dbReference>
<sequence length="64" mass="7422">SCTHAYNCPFHAWSGWSGSVSQGTCGKQSRYRDYDQQTKYDIKENNCNGIPSSCGDRQYNYRDW</sequence>